<evidence type="ECO:0000313" key="1">
    <source>
        <dbReference type="EMBL" id="JAP13949.1"/>
    </source>
</evidence>
<organism evidence="1">
    <name type="scientific">Solanum chacoense</name>
    <name type="common">Chaco potato</name>
    <dbReference type="NCBI Taxonomy" id="4108"/>
    <lineage>
        <taxon>Eukaryota</taxon>
        <taxon>Viridiplantae</taxon>
        <taxon>Streptophyta</taxon>
        <taxon>Embryophyta</taxon>
        <taxon>Tracheophyta</taxon>
        <taxon>Spermatophyta</taxon>
        <taxon>Magnoliopsida</taxon>
        <taxon>eudicotyledons</taxon>
        <taxon>Gunneridae</taxon>
        <taxon>Pentapetalae</taxon>
        <taxon>asterids</taxon>
        <taxon>lamiids</taxon>
        <taxon>Solanales</taxon>
        <taxon>Solanaceae</taxon>
        <taxon>Solanoideae</taxon>
        <taxon>Solaneae</taxon>
        <taxon>Solanum</taxon>
    </lineage>
</organism>
<sequence length="63" mass="7380">MVLTIPCHIFADMKQQKPLFSRRKSYPCIHVLVLHFLAKKQPWNSSICYPSEQSVQQLQLLLP</sequence>
<name>A0A0V0H1D5_SOLCH</name>
<dbReference type="AlphaFoldDB" id="A0A0V0H1D5"/>
<accession>A0A0V0H1D5</accession>
<protein>
    <submittedName>
        <fullName evidence="1">Putative ovule protein</fullName>
    </submittedName>
</protein>
<proteinExistence type="predicted"/>
<dbReference type="EMBL" id="GEDG01027280">
    <property type="protein sequence ID" value="JAP13949.1"/>
    <property type="molecule type" value="Transcribed_RNA"/>
</dbReference>
<reference evidence="1" key="1">
    <citation type="submission" date="2015-12" db="EMBL/GenBank/DDBJ databases">
        <title>Gene expression during late stages of embryo sac development: a critical building block for successful pollen-pistil interactions.</title>
        <authorList>
            <person name="Liu Y."/>
            <person name="Joly V."/>
            <person name="Sabar M."/>
            <person name="Matton D.P."/>
        </authorList>
    </citation>
    <scope>NUCLEOTIDE SEQUENCE</scope>
</reference>